<dbReference type="RefSeq" id="WP_225670663.1">
    <property type="nucleotide sequence ID" value="NZ_JAEDAH010000002.1"/>
</dbReference>
<dbReference type="InterPro" id="IPR037257">
    <property type="entry name" value="T2SS_E_N_sf"/>
</dbReference>
<reference evidence="1 2" key="1">
    <citation type="submission" date="2020-12" db="EMBL/GenBank/DDBJ databases">
        <title>Novel Thalassolituus-related marine hydrocarbonoclastic bacteria mediated algae-derived hydrocarbons mineralization in twilight zone of the northern South China Sea.</title>
        <authorList>
            <person name="Dong C."/>
        </authorList>
    </citation>
    <scope>NUCLEOTIDE SEQUENCE [LARGE SCALE GENOMIC DNA]</scope>
    <source>
        <strain evidence="1 2">IMCC1826</strain>
    </source>
</reference>
<comment type="caution">
    <text evidence="1">The sequence shown here is derived from an EMBL/GenBank/DDBJ whole genome shotgun (WGS) entry which is preliminary data.</text>
</comment>
<evidence type="ECO:0008006" key="3">
    <source>
        <dbReference type="Google" id="ProtNLM"/>
    </source>
</evidence>
<sequence length="157" mass="17709">MTPLPHQLGQLLLRRGSINEQQLLQALALQAQEPQPIGQALISLGYLDEKTLKRTLRQQRWLRPCAACFAMIAPFSATYASPANDSDLPENWLQKSSWMIQTTQDHVGEDTRSVDLVKFAALTAWDIYQGTPEAGEMRFNLSQTGKGSYELQMTMHF</sequence>
<dbReference type="Proteomes" id="UP000714380">
    <property type="component" value="Unassembled WGS sequence"/>
</dbReference>
<gene>
    <name evidence="1" type="ORF">I9W95_00640</name>
</gene>
<dbReference type="EMBL" id="JAEDAH010000002">
    <property type="protein sequence ID" value="MCA6062106.1"/>
    <property type="molecule type" value="Genomic_DNA"/>
</dbReference>
<name>A0ABS7ZK67_9GAMM</name>
<dbReference type="SUPFAM" id="SSF160246">
    <property type="entry name" value="EspE N-terminal domain-like"/>
    <property type="match status" value="1"/>
</dbReference>
<keyword evidence="2" id="KW-1185">Reference proteome</keyword>
<evidence type="ECO:0000313" key="1">
    <source>
        <dbReference type="EMBL" id="MCA6062106.1"/>
    </source>
</evidence>
<evidence type="ECO:0000313" key="2">
    <source>
        <dbReference type="Proteomes" id="UP000714380"/>
    </source>
</evidence>
<proteinExistence type="predicted"/>
<accession>A0ABS7ZK67</accession>
<protein>
    <recommendedName>
        <fullName evidence="3">Type II secretion system protein GspE N-terminal domain-containing protein</fullName>
    </recommendedName>
</protein>
<organism evidence="1 2">
    <name type="scientific">Thalassolituus marinus</name>
    <dbReference type="NCBI Taxonomy" id="671053"/>
    <lineage>
        <taxon>Bacteria</taxon>
        <taxon>Pseudomonadati</taxon>
        <taxon>Pseudomonadota</taxon>
        <taxon>Gammaproteobacteria</taxon>
        <taxon>Oceanospirillales</taxon>
        <taxon>Oceanospirillaceae</taxon>
        <taxon>Thalassolituus</taxon>
    </lineage>
</organism>